<protein>
    <recommendedName>
        <fullName evidence="5">Arsenite methyltransferase</fullName>
        <ecNumber evidence="4">2.1.1.137</ecNumber>
    </recommendedName>
</protein>
<dbReference type="OrthoDB" id="8300214at2759"/>
<dbReference type="CDD" id="cd02440">
    <property type="entry name" value="AdoMet_MTases"/>
    <property type="match status" value="1"/>
</dbReference>
<dbReference type="GO" id="GO:0030791">
    <property type="term" value="F:arsenite methyltransferase activity"/>
    <property type="evidence" value="ECO:0007669"/>
    <property type="project" value="UniProtKB-EC"/>
</dbReference>
<dbReference type="PANTHER" id="PTHR43675:SF8">
    <property type="entry name" value="ARSENITE METHYLTRANSFERASE"/>
    <property type="match status" value="1"/>
</dbReference>
<evidence type="ECO:0000259" key="9">
    <source>
        <dbReference type="Pfam" id="PF13847"/>
    </source>
</evidence>
<feature type="domain" description="Methyltransferase" evidence="9">
    <location>
        <begin position="110"/>
        <end position="203"/>
    </location>
</feature>
<evidence type="ECO:0000256" key="2">
    <source>
        <dbReference type="ARBA" id="ARBA00022691"/>
    </source>
</evidence>
<evidence type="ECO:0000256" key="7">
    <source>
        <dbReference type="ARBA" id="ARBA00047943"/>
    </source>
</evidence>
<evidence type="ECO:0000256" key="8">
    <source>
        <dbReference type="ARBA" id="ARBA00048428"/>
    </source>
</evidence>
<evidence type="ECO:0000256" key="5">
    <source>
        <dbReference type="ARBA" id="ARBA00034545"/>
    </source>
</evidence>
<gene>
    <name evidence="10" type="ORF">DL89DRAFT_15472</name>
</gene>
<name>A0A1Y1WLG6_9FUNG</name>
<organism evidence="10 11">
    <name type="scientific">Linderina pennispora</name>
    <dbReference type="NCBI Taxonomy" id="61395"/>
    <lineage>
        <taxon>Eukaryota</taxon>
        <taxon>Fungi</taxon>
        <taxon>Fungi incertae sedis</taxon>
        <taxon>Zoopagomycota</taxon>
        <taxon>Kickxellomycotina</taxon>
        <taxon>Kickxellomycetes</taxon>
        <taxon>Kickxellales</taxon>
        <taxon>Kickxellaceae</taxon>
        <taxon>Linderina</taxon>
    </lineage>
</organism>
<comment type="catalytic activity">
    <reaction evidence="8">
        <text>arsenic triglutathione + 3 [thioredoxin]-dithiol + 3 S-adenosyl-L-methionine = trimethylarsine + 3 [thioredoxin]-disulfide + 3 glutathione + 3 S-adenosyl-L-homocysteine + 3 H(+)</text>
        <dbReference type="Rhea" id="RHEA:69432"/>
        <dbReference type="Rhea" id="RHEA-COMP:10698"/>
        <dbReference type="Rhea" id="RHEA-COMP:10700"/>
        <dbReference type="ChEBI" id="CHEBI:15378"/>
        <dbReference type="ChEBI" id="CHEBI:27130"/>
        <dbReference type="ChEBI" id="CHEBI:29950"/>
        <dbReference type="ChEBI" id="CHEBI:50058"/>
        <dbReference type="ChEBI" id="CHEBI:57856"/>
        <dbReference type="ChEBI" id="CHEBI:57925"/>
        <dbReference type="ChEBI" id="CHEBI:59789"/>
        <dbReference type="ChEBI" id="CHEBI:183640"/>
        <dbReference type="EC" id="2.1.1.137"/>
    </reaction>
</comment>
<dbReference type="InterPro" id="IPR025714">
    <property type="entry name" value="Methyltranfer_dom"/>
</dbReference>
<comment type="caution">
    <text evidence="10">The sequence shown here is derived from an EMBL/GenBank/DDBJ whole genome shotgun (WGS) entry which is preliminary data.</text>
</comment>
<dbReference type="RefSeq" id="XP_040747608.1">
    <property type="nucleotide sequence ID" value="XM_040883601.1"/>
</dbReference>
<dbReference type="Proteomes" id="UP000193922">
    <property type="component" value="Unassembled WGS sequence"/>
</dbReference>
<dbReference type="AlphaFoldDB" id="A0A1Y1WLG6"/>
<dbReference type="Gene3D" id="3.40.50.150">
    <property type="entry name" value="Vaccinia Virus protein VP39"/>
    <property type="match status" value="1"/>
</dbReference>
<dbReference type="STRING" id="61395.A0A1Y1WLG6"/>
<dbReference type="GeneID" id="63800249"/>
<comment type="similarity">
    <text evidence="3">Belongs to the methyltransferase superfamily. Arsenite methyltransferase family.</text>
</comment>
<evidence type="ECO:0000256" key="3">
    <source>
        <dbReference type="ARBA" id="ARBA00034487"/>
    </source>
</evidence>
<dbReference type="Pfam" id="PF13847">
    <property type="entry name" value="Methyltransf_31"/>
    <property type="match status" value="1"/>
</dbReference>
<dbReference type="EMBL" id="MCFD01000001">
    <property type="protein sequence ID" value="ORX74397.1"/>
    <property type="molecule type" value="Genomic_DNA"/>
</dbReference>
<sequence length="212" mass="22974">MQRRCCLHVTAAQTVPPAFQQPYTPTLASMAATISNSIGSAGPSRHESMMGVYDNVRSYYSRISPMNKMQTSIGPTISPHPIIRDAIARVPQAVRDRFYGCGMPLPTGIDGLRVLDLGCGAGRDCYVAAKLVGPTGEVIGLDMTDEQLRVARDYVEDYSRTLGFQPHLRFVKGYIEFLSRDTGLYPGSIDLCISNNAVNLSAQQGAGAAERV</sequence>
<dbReference type="InterPro" id="IPR026669">
    <property type="entry name" value="Arsenite_MeTrfase-like"/>
</dbReference>
<evidence type="ECO:0000256" key="1">
    <source>
        <dbReference type="ARBA" id="ARBA00022679"/>
    </source>
</evidence>
<evidence type="ECO:0000313" key="10">
    <source>
        <dbReference type="EMBL" id="ORX74397.1"/>
    </source>
</evidence>
<dbReference type="InterPro" id="IPR029063">
    <property type="entry name" value="SAM-dependent_MTases_sf"/>
</dbReference>
<keyword evidence="1" id="KW-0808">Transferase</keyword>
<dbReference type="PANTHER" id="PTHR43675">
    <property type="entry name" value="ARSENITE METHYLTRANSFERASE"/>
    <property type="match status" value="1"/>
</dbReference>
<keyword evidence="2" id="KW-0949">S-adenosyl-L-methionine</keyword>
<keyword evidence="11" id="KW-1185">Reference proteome</keyword>
<dbReference type="SUPFAM" id="SSF53335">
    <property type="entry name" value="S-adenosyl-L-methionine-dependent methyltransferases"/>
    <property type="match status" value="1"/>
</dbReference>
<evidence type="ECO:0000256" key="4">
    <source>
        <dbReference type="ARBA" id="ARBA00034521"/>
    </source>
</evidence>
<evidence type="ECO:0000313" key="11">
    <source>
        <dbReference type="Proteomes" id="UP000193922"/>
    </source>
</evidence>
<evidence type="ECO:0000256" key="6">
    <source>
        <dbReference type="ARBA" id="ARBA00047941"/>
    </source>
</evidence>
<comment type="catalytic activity">
    <reaction evidence="7">
        <text>arsenic triglutathione + 2 [thioredoxin]-dithiol + 2 S-adenosyl-L-methionine + H2O = dimethylarsinous acid + 2 [thioredoxin]-disulfide + 3 glutathione + 2 S-adenosyl-L-homocysteine + 2 H(+)</text>
        <dbReference type="Rhea" id="RHEA:69464"/>
        <dbReference type="Rhea" id="RHEA-COMP:10698"/>
        <dbReference type="Rhea" id="RHEA-COMP:10700"/>
        <dbReference type="ChEBI" id="CHEBI:15377"/>
        <dbReference type="ChEBI" id="CHEBI:15378"/>
        <dbReference type="ChEBI" id="CHEBI:23808"/>
        <dbReference type="ChEBI" id="CHEBI:29950"/>
        <dbReference type="ChEBI" id="CHEBI:50058"/>
        <dbReference type="ChEBI" id="CHEBI:57856"/>
        <dbReference type="ChEBI" id="CHEBI:57925"/>
        <dbReference type="ChEBI" id="CHEBI:59789"/>
        <dbReference type="ChEBI" id="CHEBI:183640"/>
        <dbReference type="EC" id="2.1.1.137"/>
    </reaction>
</comment>
<reference evidence="10 11" key="1">
    <citation type="submission" date="2016-07" db="EMBL/GenBank/DDBJ databases">
        <title>Pervasive Adenine N6-methylation of Active Genes in Fungi.</title>
        <authorList>
            <consortium name="DOE Joint Genome Institute"/>
            <person name="Mondo S.J."/>
            <person name="Dannebaum R.O."/>
            <person name="Kuo R.C."/>
            <person name="Labutti K."/>
            <person name="Haridas S."/>
            <person name="Kuo A."/>
            <person name="Salamov A."/>
            <person name="Ahrendt S.R."/>
            <person name="Lipzen A."/>
            <person name="Sullivan W."/>
            <person name="Andreopoulos W.B."/>
            <person name="Clum A."/>
            <person name="Lindquist E."/>
            <person name="Daum C."/>
            <person name="Ramamoorthy G.K."/>
            <person name="Gryganskyi A."/>
            <person name="Culley D."/>
            <person name="Magnuson J.K."/>
            <person name="James T.Y."/>
            <person name="O'Malley M.A."/>
            <person name="Stajich J.E."/>
            <person name="Spatafora J.W."/>
            <person name="Visel A."/>
            <person name="Grigoriev I.V."/>
        </authorList>
    </citation>
    <scope>NUCLEOTIDE SEQUENCE [LARGE SCALE GENOMIC DNA]</scope>
    <source>
        <strain evidence="10 11">ATCC 12442</strain>
    </source>
</reference>
<accession>A0A1Y1WLG6</accession>
<proteinExistence type="inferred from homology"/>
<dbReference type="EC" id="2.1.1.137" evidence="4"/>
<comment type="catalytic activity">
    <reaction evidence="6">
        <text>arsenic triglutathione + [thioredoxin]-dithiol + S-adenosyl-L-methionine + 2 H2O = methylarsonous acid + [thioredoxin]-disulfide + 3 glutathione + S-adenosyl-L-homocysteine + H(+)</text>
        <dbReference type="Rhea" id="RHEA:69460"/>
        <dbReference type="Rhea" id="RHEA-COMP:10698"/>
        <dbReference type="Rhea" id="RHEA-COMP:10700"/>
        <dbReference type="ChEBI" id="CHEBI:15377"/>
        <dbReference type="ChEBI" id="CHEBI:15378"/>
        <dbReference type="ChEBI" id="CHEBI:17826"/>
        <dbReference type="ChEBI" id="CHEBI:29950"/>
        <dbReference type="ChEBI" id="CHEBI:50058"/>
        <dbReference type="ChEBI" id="CHEBI:57856"/>
        <dbReference type="ChEBI" id="CHEBI:57925"/>
        <dbReference type="ChEBI" id="CHEBI:59789"/>
        <dbReference type="ChEBI" id="CHEBI:183640"/>
        <dbReference type="EC" id="2.1.1.137"/>
    </reaction>
</comment>